<comment type="catalytic activity">
    <reaction evidence="9 10">
        <text>O-phospho-L-tyrosyl-[protein] + H2O = L-tyrosyl-[protein] + phosphate</text>
        <dbReference type="Rhea" id="RHEA:10684"/>
        <dbReference type="Rhea" id="RHEA-COMP:10136"/>
        <dbReference type="Rhea" id="RHEA-COMP:20101"/>
        <dbReference type="ChEBI" id="CHEBI:15377"/>
        <dbReference type="ChEBI" id="CHEBI:43474"/>
        <dbReference type="ChEBI" id="CHEBI:46858"/>
        <dbReference type="ChEBI" id="CHEBI:61978"/>
        <dbReference type="EC" id="3.1.3.48"/>
    </reaction>
</comment>
<keyword evidence="5 10" id="KW-0904">Protein phosphatase</keyword>
<dbReference type="SMART" id="SM00450">
    <property type="entry name" value="RHOD"/>
    <property type="match status" value="1"/>
</dbReference>
<evidence type="ECO:0000313" key="17">
    <source>
        <dbReference type="Proteomes" id="UP000005226"/>
    </source>
</evidence>
<dbReference type="Pfam" id="PF00782">
    <property type="entry name" value="DSPc"/>
    <property type="match status" value="1"/>
</dbReference>
<dbReference type="PIRSF" id="PIRSF000939">
    <property type="entry name" value="MAPK_Ptase"/>
    <property type="match status" value="1"/>
</dbReference>
<dbReference type="CTD" id="1843"/>
<dbReference type="InterPro" id="IPR020422">
    <property type="entry name" value="TYR_PHOSPHATASE_DUAL_dom"/>
</dbReference>
<feature type="region of interest" description="Disordered" evidence="12">
    <location>
        <begin position="153"/>
        <end position="176"/>
    </location>
</feature>
<dbReference type="PROSITE" id="PS50054">
    <property type="entry name" value="TYR_PHOSPHATASE_DUAL"/>
    <property type="match status" value="1"/>
</dbReference>
<dbReference type="GO" id="GO:0004722">
    <property type="term" value="F:protein serine/threonine phosphatase activity"/>
    <property type="evidence" value="ECO:0007669"/>
    <property type="project" value="UniProtKB-EC"/>
</dbReference>
<dbReference type="InterPro" id="IPR000340">
    <property type="entry name" value="Dual-sp_phosphatase_cat-dom"/>
</dbReference>
<evidence type="ECO:0000256" key="3">
    <source>
        <dbReference type="ARBA" id="ARBA00022553"/>
    </source>
</evidence>
<dbReference type="InterPro" id="IPR029021">
    <property type="entry name" value="Prot-tyrosine_phosphatase-like"/>
</dbReference>
<dbReference type="Gene3D" id="3.40.250.10">
    <property type="entry name" value="Rhodanese-like domain"/>
    <property type="match status" value="1"/>
</dbReference>
<organism evidence="16 17">
    <name type="scientific">Takifugu rubripes</name>
    <name type="common">Japanese pufferfish</name>
    <name type="synonym">Fugu rubripes</name>
    <dbReference type="NCBI Taxonomy" id="31033"/>
    <lineage>
        <taxon>Eukaryota</taxon>
        <taxon>Metazoa</taxon>
        <taxon>Chordata</taxon>
        <taxon>Craniata</taxon>
        <taxon>Vertebrata</taxon>
        <taxon>Euteleostomi</taxon>
        <taxon>Actinopterygii</taxon>
        <taxon>Neopterygii</taxon>
        <taxon>Teleostei</taxon>
        <taxon>Neoteleostei</taxon>
        <taxon>Acanthomorphata</taxon>
        <taxon>Eupercaria</taxon>
        <taxon>Tetraodontiformes</taxon>
        <taxon>Tetradontoidea</taxon>
        <taxon>Tetraodontidae</taxon>
        <taxon>Takifugu</taxon>
    </lineage>
</organism>
<dbReference type="InterPro" id="IPR016130">
    <property type="entry name" value="Tyr_Pase_AS"/>
</dbReference>
<dbReference type="EC" id="3.1.3.16" evidence="10"/>
<comment type="catalytic activity">
    <reaction evidence="8 10">
        <text>O-phospho-L-threonyl-[protein] + H2O = L-threonyl-[protein] + phosphate</text>
        <dbReference type="Rhea" id="RHEA:47004"/>
        <dbReference type="Rhea" id="RHEA-COMP:11060"/>
        <dbReference type="Rhea" id="RHEA-COMP:11605"/>
        <dbReference type="ChEBI" id="CHEBI:15377"/>
        <dbReference type="ChEBI" id="CHEBI:30013"/>
        <dbReference type="ChEBI" id="CHEBI:43474"/>
        <dbReference type="ChEBI" id="CHEBI:61977"/>
        <dbReference type="EC" id="3.1.3.16"/>
    </reaction>
</comment>
<dbReference type="InterPro" id="IPR003595">
    <property type="entry name" value="Tyr_Pase_cat"/>
</dbReference>
<dbReference type="CDD" id="cd01446">
    <property type="entry name" value="DSP_MapKP"/>
    <property type="match status" value="1"/>
</dbReference>
<dbReference type="PANTHER" id="PTHR10159:SF309">
    <property type="entry name" value="DUAL SPECIFICITY PROTEIN PHOSPHATASE 1"/>
    <property type="match status" value="1"/>
</dbReference>
<dbReference type="SMART" id="SM00195">
    <property type="entry name" value="DSPc"/>
    <property type="match status" value="1"/>
</dbReference>
<evidence type="ECO:0000313" key="16">
    <source>
        <dbReference type="Ensembl" id="ENSTRUP00000053286.1"/>
    </source>
</evidence>
<dbReference type="SUPFAM" id="SSF52799">
    <property type="entry name" value="(Phosphotyrosine protein) phosphatases II"/>
    <property type="match status" value="1"/>
</dbReference>
<reference evidence="16" key="2">
    <citation type="submission" date="2025-08" db="UniProtKB">
        <authorList>
            <consortium name="Ensembl"/>
        </authorList>
    </citation>
    <scope>IDENTIFICATION</scope>
</reference>
<keyword evidence="6" id="KW-0539">Nucleus</keyword>
<dbReference type="PRINTS" id="PR01764">
    <property type="entry name" value="MAPKPHPHTASE"/>
</dbReference>
<evidence type="ECO:0000256" key="9">
    <source>
        <dbReference type="ARBA" id="ARBA00051722"/>
    </source>
</evidence>
<dbReference type="GO" id="GO:0001706">
    <property type="term" value="P:endoderm formation"/>
    <property type="evidence" value="ECO:0007669"/>
    <property type="project" value="TreeGrafter"/>
</dbReference>
<evidence type="ECO:0000256" key="11">
    <source>
        <dbReference type="PIRSR" id="PIRSR000939-1"/>
    </source>
</evidence>
<evidence type="ECO:0000256" key="12">
    <source>
        <dbReference type="SAM" id="MobiDB-lite"/>
    </source>
</evidence>
<dbReference type="GO" id="GO:1903753">
    <property type="term" value="P:negative regulation of p38MAPK cascade"/>
    <property type="evidence" value="ECO:0007669"/>
    <property type="project" value="TreeGrafter"/>
</dbReference>
<comment type="subcellular location">
    <subcellularLocation>
        <location evidence="1">Nucleus</location>
    </subcellularLocation>
</comment>
<evidence type="ECO:0000256" key="7">
    <source>
        <dbReference type="ARBA" id="ARBA00047761"/>
    </source>
</evidence>
<dbReference type="Gene3D" id="3.90.190.10">
    <property type="entry name" value="Protein tyrosine phosphatase superfamily"/>
    <property type="match status" value="1"/>
</dbReference>
<dbReference type="PRINTS" id="PR01908">
    <property type="entry name" value="ADSPHPHTASE"/>
</dbReference>
<feature type="domain" description="Tyrosine-protein phosphatase" evidence="13">
    <location>
        <begin position="187"/>
        <end position="328"/>
    </location>
</feature>
<dbReference type="FunFam" id="3.40.250.10:FF:000026">
    <property type="entry name" value="Dual specificity protein phosphatase"/>
    <property type="match status" value="1"/>
</dbReference>
<dbReference type="GO" id="GO:0004725">
    <property type="term" value="F:protein tyrosine phosphatase activity"/>
    <property type="evidence" value="ECO:0007669"/>
    <property type="project" value="UniProtKB-EC"/>
</dbReference>
<evidence type="ECO:0000256" key="8">
    <source>
        <dbReference type="ARBA" id="ARBA00048336"/>
    </source>
</evidence>
<dbReference type="GO" id="GO:0017017">
    <property type="term" value="F:MAP kinase tyrosine/serine/threonine phosphatase activity"/>
    <property type="evidence" value="ECO:0007669"/>
    <property type="project" value="InterPro"/>
</dbReference>
<keyword evidence="3" id="KW-0597">Phosphoprotein</keyword>
<dbReference type="InterPro" id="IPR000387">
    <property type="entry name" value="Tyr_Pase_dom"/>
</dbReference>
<keyword evidence="4 10" id="KW-0378">Hydrolase</keyword>
<dbReference type="InParanoid" id="A0A3B5K6M2"/>
<dbReference type="STRING" id="31033.ENSTRUP00000053286"/>
<comment type="similarity">
    <text evidence="2 10">Belongs to the protein-tyrosine phosphatase family. Non-receptor class dual specificity subfamily.</text>
</comment>
<evidence type="ECO:0000256" key="6">
    <source>
        <dbReference type="ARBA" id="ARBA00023242"/>
    </source>
</evidence>
<accession>A0A3B5K6M2</accession>
<dbReference type="OMA" id="MVNMQVC"/>
<dbReference type="GeneTree" id="ENSGT00940000159044"/>
<keyword evidence="17" id="KW-1185">Reference proteome</keyword>
<dbReference type="EC" id="3.1.3.48" evidence="10"/>
<evidence type="ECO:0000256" key="1">
    <source>
        <dbReference type="ARBA" id="ARBA00004123"/>
    </source>
</evidence>
<dbReference type="FunFam" id="3.90.190.10:FF:000015">
    <property type="entry name" value="Dual specificity phosphatase 4"/>
    <property type="match status" value="1"/>
</dbReference>
<dbReference type="PROSITE" id="PS50056">
    <property type="entry name" value="TYR_PHOSPHATASE_2"/>
    <property type="match status" value="1"/>
</dbReference>
<dbReference type="GO" id="GO:0005634">
    <property type="term" value="C:nucleus"/>
    <property type="evidence" value="ECO:0007669"/>
    <property type="project" value="UniProtKB-SubCell"/>
</dbReference>
<feature type="domain" description="Tyrosine specific protein phosphatases" evidence="14">
    <location>
        <begin position="252"/>
        <end position="306"/>
    </location>
</feature>
<dbReference type="PANTHER" id="PTHR10159">
    <property type="entry name" value="DUAL SPECIFICITY PROTEIN PHOSPHATASE"/>
    <property type="match status" value="1"/>
</dbReference>
<evidence type="ECO:0000259" key="14">
    <source>
        <dbReference type="PROSITE" id="PS50056"/>
    </source>
</evidence>
<evidence type="ECO:0000259" key="13">
    <source>
        <dbReference type="PROSITE" id="PS50054"/>
    </source>
</evidence>
<dbReference type="PROSITE" id="PS50206">
    <property type="entry name" value="RHODANESE_3"/>
    <property type="match status" value="1"/>
</dbReference>
<gene>
    <name evidence="16" type="primary">dusp1</name>
</gene>
<dbReference type="OrthoDB" id="165342at2759"/>
<dbReference type="GO" id="GO:0005737">
    <property type="term" value="C:cytoplasm"/>
    <property type="evidence" value="ECO:0007669"/>
    <property type="project" value="TreeGrafter"/>
</dbReference>
<dbReference type="SUPFAM" id="SSF52821">
    <property type="entry name" value="Rhodanese/Cell cycle control phosphatase"/>
    <property type="match status" value="1"/>
</dbReference>
<feature type="active site" description="Phosphocysteine intermediate" evidence="11">
    <location>
        <position position="272"/>
    </location>
</feature>
<evidence type="ECO:0000256" key="2">
    <source>
        <dbReference type="ARBA" id="ARBA00008601"/>
    </source>
</evidence>
<evidence type="ECO:0000259" key="15">
    <source>
        <dbReference type="PROSITE" id="PS50206"/>
    </source>
</evidence>
<dbReference type="Proteomes" id="UP000005226">
    <property type="component" value="Chromosome 14"/>
</dbReference>
<dbReference type="KEGG" id="tru:101074284"/>
<dbReference type="RefSeq" id="XP_003970503.2">
    <property type="nucleotide sequence ID" value="XM_003970454.3"/>
</dbReference>
<dbReference type="AlphaFoldDB" id="A0A3B5K6M2"/>
<reference evidence="16 17" key="1">
    <citation type="journal article" date="2011" name="Genome Biol. Evol.">
        <title>Integration of the genetic map and genome assembly of fugu facilitates insights into distinct features of genome evolution in teleosts and mammals.</title>
        <authorList>
            <person name="Kai W."/>
            <person name="Kikuchi K."/>
            <person name="Tohari S."/>
            <person name="Chew A.K."/>
            <person name="Tay A."/>
            <person name="Fujiwara A."/>
            <person name="Hosoya S."/>
            <person name="Suetake H."/>
            <person name="Naruse K."/>
            <person name="Brenner S."/>
            <person name="Suzuki Y."/>
            <person name="Venkatesh B."/>
        </authorList>
    </citation>
    <scope>NUCLEOTIDE SEQUENCE [LARGE SCALE GENOMIC DNA]</scope>
</reference>
<evidence type="ECO:0000256" key="10">
    <source>
        <dbReference type="PIRNR" id="PIRNR000939"/>
    </source>
</evidence>
<name>A0A3B5K6M2_TAKRU</name>
<feature type="compositionally biased region" description="Low complexity" evidence="12">
    <location>
        <begin position="157"/>
        <end position="168"/>
    </location>
</feature>
<dbReference type="GeneID" id="101074284"/>
<feature type="domain" description="Rhodanese" evidence="15">
    <location>
        <begin position="34"/>
        <end position="151"/>
    </location>
</feature>
<dbReference type="InterPro" id="IPR008343">
    <property type="entry name" value="MKP"/>
</dbReference>
<dbReference type="InterPro" id="IPR036873">
    <property type="entry name" value="Rhodanese-like_dom_sf"/>
</dbReference>
<dbReference type="PROSITE" id="PS00383">
    <property type="entry name" value="TYR_PHOSPHATASE_1"/>
    <property type="match status" value="1"/>
</dbReference>
<dbReference type="Pfam" id="PF00581">
    <property type="entry name" value="Rhodanese"/>
    <property type="match status" value="1"/>
</dbReference>
<protein>
    <recommendedName>
        <fullName evidence="10">Dual specificity protein phosphatase</fullName>
        <ecNumber evidence="10">3.1.3.16</ecNumber>
        <ecNumber evidence="10">3.1.3.48</ecNumber>
    </recommendedName>
</protein>
<reference evidence="16" key="3">
    <citation type="submission" date="2025-09" db="UniProtKB">
        <authorList>
            <consortium name="Ensembl"/>
        </authorList>
    </citation>
    <scope>IDENTIFICATION</scope>
</reference>
<evidence type="ECO:0000256" key="4">
    <source>
        <dbReference type="ARBA" id="ARBA00022801"/>
    </source>
</evidence>
<sequence length="376" mass="41040">MYLDFSFQSRRPTMVIMEVPTIDCASLRGLLEDGVPGCLVLDCRSFLSFNSSHISGSANVRFSTIVRRRARGGLGLEHIIPNEDTRSRLLSGEYPSVVLLDDRSLDSSQAKKDGTLMLAVTALCRDPCGVRVLILKGGFEAFSREYPEMCTKPSPPQGLSLPLSSSHPESADPSCSPCNTPLYDQGGPVEILPFLYLGSAYHASRKDMLDMLGITALINVSSNCPNHFEGSYLYKSIPVEDNHKADISSWFNEAIDFIDSVRNKGGRVFVHCQAGISRSATICLAYLMRTNRVKLDEAFEFVKQRRSIISPNFSFMGQLLQFESQVLASSSCSTEAGSPAIGNGSTVFNFPVSIPVHASANQLSFLHSPITTSPSC</sequence>
<proteinExistence type="inferred from homology"/>
<comment type="catalytic activity">
    <reaction evidence="7">
        <text>O-phospho-L-seryl-[protein] + H2O = L-seryl-[protein] + phosphate</text>
        <dbReference type="Rhea" id="RHEA:20629"/>
        <dbReference type="Rhea" id="RHEA-COMP:9863"/>
        <dbReference type="Rhea" id="RHEA-COMP:11604"/>
        <dbReference type="ChEBI" id="CHEBI:15377"/>
        <dbReference type="ChEBI" id="CHEBI:29999"/>
        <dbReference type="ChEBI" id="CHEBI:43474"/>
        <dbReference type="ChEBI" id="CHEBI:83421"/>
        <dbReference type="EC" id="3.1.3.16"/>
    </reaction>
</comment>
<evidence type="ECO:0000256" key="5">
    <source>
        <dbReference type="ARBA" id="ARBA00022912"/>
    </source>
</evidence>
<dbReference type="InterPro" id="IPR001763">
    <property type="entry name" value="Rhodanese-like_dom"/>
</dbReference>
<dbReference type="Ensembl" id="ENSTRUT00000055170.2">
    <property type="protein sequence ID" value="ENSTRUP00000053286.1"/>
    <property type="gene ID" value="ENSTRUG00000025718.2"/>
</dbReference>
<dbReference type="SMART" id="SM00404">
    <property type="entry name" value="PTPc_motif"/>
    <property type="match status" value="1"/>
</dbReference>